<dbReference type="Proteomes" id="UP000266673">
    <property type="component" value="Unassembled WGS sequence"/>
</dbReference>
<name>A0A397U839_9GLOM</name>
<organism evidence="1 2">
    <name type="scientific">Gigaspora rosea</name>
    <dbReference type="NCBI Taxonomy" id="44941"/>
    <lineage>
        <taxon>Eukaryota</taxon>
        <taxon>Fungi</taxon>
        <taxon>Fungi incertae sedis</taxon>
        <taxon>Mucoromycota</taxon>
        <taxon>Glomeromycotina</taxon>
        <taxon>Glomeromycetes</taxon>
        <taxon>Diversisporales</taxon>
        <taxon>Gigasporaceae</taxon>
        <taxon>Gigaspora</taxon>
    </lineage>
</organism>
<proteinExistence type="predicted"/>
<dbReference type="InterPro" id="IPR006597">
    <property type="entry name" value="Sel1-like"/>
</dbReference>
<dbReference type="AlphaFoldDB" id="A0A397U839"/>
<gene>
    <name evidence="1" type="ORF">C2G38_2118875</name>
</gene>
<evidence type="ECO:0000313" key="1">
    <source>
        <dbReference type="EMBL" id="RIB05237.1"/>
    </source>
</evidence>
<protein>
    <submittedName>
        <fullName evidence="1">Uncharacterized protein</fullName>
    </submittedName>
</protein>
<reference evidence="1 2" key="1">
    <citation type="submission" date="2018-06" db="EMBL/GenBank/DDBJ databases">
        <title>Comparative genomics reveals the genomic features of Rhizophagus irregularis, R. cerebriforme, R. diaphanum and Gigaspora rosea, and their symbiotic lifestyle signature.</title>
        <authorList>
            <person name="Morin E."/>
            <person name="San Clemente H."/>
            <person name="Chen E.C.H."/>
            <person name="De La Providencia I."/>
            <person name="Hainaut M."/>
            <person name="Kuo A."/>
            <person name="Kohler A."/>
            <person name="Murat C."/>
            <person name="Tang N."/>
            <person name="Roy S."/>
            <person name="Loubradou J."/>
            <person name="Henrissat B."/>
            <person name="Grigoriev I.V."/>
            <person name="Corradi N."/>
            <person name="Roux C."/>
            <person name="Martin F.M."/>
        </authorList>
    </citation>
    <scope>NUCLEOTIDE SEQUENCE [LARGE SCALE GENOMIC DNA]</scope>
    <source>
        <strain evidence="1 2">DAOM 194757</strain>
    </source>
</reference>
<sequence length="81" mass="9459">MVKNPEVKFNLKEFLEYLNKAAENNNHTAQYNLGEIYVYGRLKAEKDEKKGIQYLKLAALNNNLKAIKILNELKIDIYKDV</sequence>
<dbReference type="Gene3D" id="1.25.40.10">
    <property type="entry name" value="Tetratricopeptide repeat domain"/>
    <property type="match status" value="1"/>
</dbReference>
<feature type="non-terminal residue" evidence="1">
    <location>
        <position position="81"/>
    </location>
</feature>
<dbReference type="STRING" id="44941.A0A397U839"/>
<dbReference type="InterPro" id="IPR011990">
    <property type="entry name" value="TPR-like_helical_dom_sf"/>
</dbReference>
<dbReference type="SUPFAM" id="SSF81901">
    <property type="entry name" value="HCP-like"/>
    <property type="match status" value="1"/>
</dbReference>
<comment type="caution">
    <text evidence="1">The sequence shown here is derived from an EMBL/GenBank/DDBJ whole genome shotgun (WGS) entry which is preliminary data.</text>
</comment>
<evidence type="ECO:0000313" key="2">
    <source>
        <dbReference type="Proteomes" id="UP000266673"/>
    </source>
</evidence>
<accession>A0A397U839</accession>
<dbReference type="SMART" id="SM00671">
    <property type="entry name" value="SEL1"/>
    <property type="match status" value="1"/>
</dbReference>
<keyword evidence="2" id="KW-1185">Reference proteome</keyword>
<dbReference type="OrthoDB" id="2384430at2759"/>
<dbReference type="Pfam" id="PF08238">
    <property type="entry name" value="Sel1"/>
    <property type="match status" value="2"/>
</dbReference>
<dbReference type="EMBL" id="QKWP01002020">
    <property type="protein sequence ID" value="RIB05237.1"/>
    <property type="molecule type" value="Genomic_DNA"/>
</dbReference>